<keyword evidence="8 12" id="KW-0472">Membrane</keyword>
<keyword evidence="3 11" id="KW-0894">Sodium channel</keyword>
<evidence type="ECO:0000256" key="1">
    <source>
        <dbReference type="ARBA" id="ARBA00004141"/>
    </source>
</evidence>
<reference evidence="13" key="1">
    <citation type="submission" date="2021-01" db="UniProtKB">
        <authorList>
            <consortium name="EnsemblMetazoa"/>
        </authorList>
    </citation>
    <scope>IDENTIFICATION</scope>
</reference>
<evidence type="ECO:0000256" key="12">
    <source>
        <dbReference type="SAM" id="Phobius"/>
    </source>
</evidence>
<evidence type="ECO:0000256" key="11">
    <source>
        <dbReference type="RuleBase" id="RU000679"/>
    </source>
</evidence>
<accession>A0A7M5U1N9</accession>
<organism evidence="13 14">
    <name type="scientific">Clytia hemisphaerica</name>
    <dbReference type="NCBI Taxonomy" id="252671"/>
    <lineage>
        <taxon>Eukaryota</taxon>
        <taxon>Metazoa</taxon>
        <taxon>Cnidaria</taxon>
        <taxon>Hydrozoa</taxon>
        <taxon>Hydroidolina</taxon>
        <taxon>Leptothecata</taxon>
        <taxon>Obeliida</taxon>
        <taxon>Clytiidae</taxon>
        <taxon>Clytia</taxon>
    </lineage>
</organism>
<dbReference type="InterPro" id="IPR001873">
    <property type="entry name" value="ENaC"/>
</dbReference>
<evidence type="ECO:0000256" key="5">
    <source>
        <dbReference type="ARBA" id="ARBA00022989"/>
    </source>
</evidence>
<evidence type="ECO:0000256" key="6">
    <source>
        <dbReference type="ARBA" id="ARBA00023053"/>
    </source>
</evidence>
<keyword evidence="4 11" id="KW-0812">Transmembrane</keyword>
<feature type="transmembrane region" description="Helical" evidence="12">
    <location>
        <begin position="45"/>
        <end position="62"/>
    </location>
</feature>
<comment type="subcellular location">
    <subcellularLocation>
        <location evidence="1">Membrane</location>
        <topology evidence="1">Multi-pass membrane protein</topology>
    </subcellularLocation>
</comment>
<evidence type="ECO:0000256" key="3">
    <source>
        <dbReference type="ARBA" id="ARBA00022461"/>
    </source>
</evidence>
<evidence type="ECO:0000256" key="9">
    <source>
        <dbReference type="ARBA" id="ARBA00023201"/>
    </source>
</evidence>
<feature type="transmembrane region" description="Helical" evidence="12">
    <location>
        <begin position="455"/>
        <end position="480"/>
    </location>
</feature>
<dbReference type="OrthoDB" id="6538044at2759"/>
<dbReference type="AlphaFoldDB" id="A0A7M5U1N9"/>
<sequence length="481" mass="55036">MKTEADISIHHKPLKTHKELVEEFYSGITLHGFRFLFEGTNYRRVTWFLICSAVFAFSIYLFESLLNDYLAHKVNTSISRRYATGKFDFPTIVICPSGKAISSAKYDNYPIDIGIDDFRNLKRYLSLGNKEKDHNSNNTGRFIQDLIQKGIDTKTKFINSYDLPFEEIFQSDVLEHLAPGGSCNFYGQKCDTSWFTARYIQEDSCYQFNGLESSLSQSLKAPKRSGGYFNGFDLVLDFGKAMIENLSFSNVVITMFESFGTRDDHIPINGVIQLSTGTTLFAKITEKENKMLPSPYNTHCGTKTFNFLDPILKYSKGLCIIDCIIGHIYKNMACVGEEFRSLINDGYEFCLLKDLPTYYQVLNELYEGDVFENTCYHTCPNECVRKSYTVRKSTYRIGSQSVYEEMKKTIPKFNNRSINEIEKYISDNILKIHVAFFDSTIETEEMQPAVSWNSLIATMGGAIGLGLGFSFITGFEFLFFF</sequence>
<evidence type="ECO:0000256" key="10">
    <source>
        <dbReference type="ARBA" id="ARBA00023303"/>
    </source>
</evidence>
<keyword evidence="14" id="KW-1185">Reference proteome</keyword>
<dbReference type="Pfam" id="PF00858">
    <property type="entry name" value="ASC"/>
    <property type="match status" value="1"/>
</dbReference>
<evidence type="ECO:0000256" key="8">
    <source>
        <dbReference type="ARBA" id="ARBA00023136"/>
    </source>
</evidence>
<dbReference type="GO" id="GO:0005886">
    <property type="term" value="C:plasma membrane"/>
    <property type="evidence" value="ECO:0007669"/>
    <property type="project" value="TreeGrafter"/>
</dbReference>
<protein>
    <submittedName>
        <fullName evidence="13">Uncharacterized protein</fullName>
    </submittedName>
</protein>
<dbReference type="PANTHER" id="PTHR11690">
    <property type="entry name" value="AMILORIDE-SENSITIVE SODIUM CHANNEL-RELATED"/>
    <property type="match status" value="1"/>
</dbReference>
<dbReference type="Proteomes" id="UP000594262">
    <property type="component" value="Unplaced"/>
</dbReference>
<name>A0A7M5U1N9_9CNID</name>
<dbReference type="GO" id="GO:0015280">
    <property type="term" value="F:ligand-gated sodium channel activity"/>
    <property type="evidence" value="ECO:0007669"/>
    <property type="project" value="TreeGrafter"/>
</dbReference>
<keyword evidence="5 12" id="KW-1133">Transmembrane helix</keyword>
<keyword evidence="10 11" id="KW-0407">Ion channel</keyword>
<evidence type="ECO:0000256" key="7">
    <source>
        <dbReference type="ARBA" id="ARBA00023065"/>
    </source>
</evidence>
<proteinExistence type="inferred from homology"/>
<evidence type="ECO:0000313" key="14">
    <source>
        <dbReference type="Proteomes" id="UP000594262"/>
    </source>
</evidence>
<evidence type="ECO:0000256" key="4">
    <source>
        <dbReference type="ARBA" id="ARBA00022692"/>
    </source>
</evidence>
<evidence type="ECO:0000256" key="2">
    <source>
        <dbReference type="ARBA" id="ARBA00022448"/>
    </source>
</evidence>
<keyword evidence="9 11" id="KW-0739">Sodium transport</keyword>
<keyword evidence="2 11" id="KW-0813">Transport</keyword>
<evidence type="ECO:0000313" key="13">
    <source>
        <dbReference type="EnsemblMetazoa" id="CLYHEMP004999.1"/>
    </source>
</evidence>
<keyword evidence="6" id="KW-0915">Sodium</keyword>
<dbReference type="EnsemblMetazoa" id="CLYHEMT004999.1">
    <property type="protein sequence ID" value="CLYHEMP004999.1"/>
    <property type="gene ID" value="CLYHEMG004999"/>
</dbReference>
<dbReference type="Gene3D" id="1.10.287.770">
    <property type="entry name" value="YojJ-like"/>
    <property type="match status" value="1"/>
</dbReference>
<dbReference type="PANTHER" id="PTHR11690:SF300">
    <property type="entry name" value="PICKPOCKET PROTEIN 19"/>
    <property type="match status" value="1"/>
</dbReference>
<comment type="similarity">
    <text evidence="11">Belongs to the amiloride-sensitive sodium channel (TC 1.A.6) family.</text>
</comment>
<dbReference type="PRINTS" id="PR01078">
    <property type="entry name" value="AMINACHANNEL"/>
</dbReference>
<keyword evidence="7 11" id="KW-0406">Ion transport</keyword>